<dbReference type="SUPFAM" id="SSF55729">
    <property type="entry name" value="Acyl-CoA N-acyltransferases (Nat)"/>
    <property type="match status" value="1"/>
</dbReference>
<accession>A0A5C6ED62</accession>
<protein>
    <recommendedName>
        <fullName evidence="1">N-acetyltransferase domain-containing protein</fullName>
    </recommendedName>
</protein>
<evidence type="ECO:0000313" key="2">
    <source>
        <dbReference type="EMBL" id="TWU46962.1"/>
    </source>
</evidence>
<dbReference type="PANTHER" id="PTHR43233:SF1">
    <property type="entry name" value="FAMILY N-ACETYLTRANSFERASE, PUTATIVE (AFU_ORTHOLOGUE AFUA_6G03350)-RELATED"/>
    <property type="match status" value="1"/>
</dbReference>
<name>A0A5C6ED62_9BACT</name>
<dbReference type="GO" id="GO:0016747">
    <property type="term" value="F:acyltransferase activity, transferring groups other than amino-acyl groups"/>
    <property type="evidence" value="ECO:0007669"/>
    <property type="project" value="InterPro"/>
</dbReference>
<feature type="domain" description="N-acetyltransferase" evidence="1">
    <location>
        <begin position="35"/>
        <end position="123"/>
    </location>
</feature>
<gene>
    <name evidence="2" type="ORF">Poly59_59360</name>
</gene>
<evidence type="ECO:0000259" key="1">
    <source>
        <dbReference type="Pfam" id="PF13673"/>
    </source>
</evidence>
<dbReference type="InterPro" id="IPR053144">
    <property type="entry name" value="Acetyltransferase_Butenolide"/>
</dbReference>
<proteinExistence type="predicted"/>
<keyword evidence="3" id="KW-1185">Reference proteome</keyword>
<organism evidence="2 3">
    <name type="scientific">Rubripirellula reticaptiva</name>
    <dbReference type="NCBI Taxonomy" id="2528013"/>
    <lineage>
        <taxon>Bacteria</taxon>
        <taxon>Pseudomonadati</taxon>
        <taxon>Planctomycetota</taxon>
        <taxon>Planctomycetia</taxon>
        <taxon>Pirellulales</taxon>
        <taxon>Pirellulaceae</taxon>
        <taxon>Rubripirellula</taxon>
    </lineage>
</organism>
<dbReference type="AlphaFoldDB" id="A0A5C6ED62"/>
<reference evidence="2 3" key="1">
    <citation type="submission" date="2019-02" db="EMBL/GenBank/DDBJ databases">
        <title>Deep-cultivation of Planctomycetes and their phenomic and genomic characterization uncovers novel biology.</title>
        <authorList>
            <person name="Wiegand S."/>
            <person name="Jogler M."/>
            <person name="Boedeker C."/>
            <person name="Pinto D."/>
            <person name="Vollmers J."/>
            <person name="Rivas-Marin E."/>
            <person name="Kohn T."/>
            <person name="Peeters S.H."/>
            <person name="Heuer A."/>
            <person name="Rast P."/>
            <person name="Oberbeckmann S."/>
            <person name="Bunk B."/>
            <person name="Jeske O."/>
            <person name="Meyerdierks A."/>
            <person name="Storesund J.E."/>
            <person name="Kallscheuer N."/>
            <person name="Luecker S."/>
            <person name="Lage O.M."/>
            <person name="Pohl T."/>
            <person name="Merkel B.J."/>
            <person name="Hornburger P."/>
            <person name="Mueller R.-W."/>
            <person name="Bruemmer F."/>
            <person name="Labrenz M."/>
            <person name="Spormann A.M."/>
            <person name="Op Den Camp H."/>
            <person name="Overmann J."/>
            <person name="Amann R."/>
            <person name="Jetten M.S.M."/>
            <person name="Mascher T."/>
            <person name="Medema M.H."/>
            <person name="Devos D.P."/>
            <person name="Kaster A.-K."/>
            <person name="Ovreas L."/>
            <person name="Rohde M."/>
            <person name="Galperin M.Y."/>
            <person name="Jogler C."/>
        </authorList>
    </citation>
    <scope>NUCLEOTIDE SEQUENCE [LARGE SCALE GENOMIC DNA]</scope>
    <source>
        <strain evidence="2 3">Poly59</strain>
    </source>
</reference>
<dbReference type="InterPro" id="IPR000182">
    <property type="entry name" value="GNAT_dom"/>
</dbReference>
<dbReference type="Gene3D" id="3.40.630.30">
    <property type="match status" value="1"/>
</dbReference>
<dbReference type="InterPro" id="IPR016181">
    <property type="entry name" value="Acyl_CoA_acyltransferase"/>
</dbReference>
<dbReference type="PANTHER" id="PTHR43233">
    <property type="entry name" value="FAMILY N-ACETYLTRANSFERASE, PUTATIVE (AFU_ORTHOLOGUE AFUA_6G03350)-RELATED"/>
    <property type="match status" value="1"/>
</dbReference>
<dbReference type="CDD" id="cd04301">
    <property type="entry name" value="NAT_SF"/>
    <property type="match status" value="1"/>
</dbReference>
<dbReference type="EMBL" id="SJPX01000006">
    <property type="protein sequence ID" value="TWU46962.1"/>
    <property type="molecule type" value="Genomic_DNA"/>
</dbReference>
<evidence type="ECO:0000313" key="3">
    <source>
        <dbReference type="Proteomes" id="UP000317977"/>
    </source>
</evidence>
<dbReference type="Proteomes" id="UP000317977">
    <property type="component" value="Unassembled WGS sequence"/>
</dbReference>
<dbReference type="Pfam" id="PF13673">
    <property type="entry name" value="Acetyltransf_10"/>
    <property type="match status" value="1"/>
</dbReference>
<comment type="caution">
    <text evidence="2">The sequence shown here is derived from an EMBL/GenBank/DDBJ whole genome shotgun (WGS) entry which is preliminary data.</text>
</comment>
<sequence>MQYAIDASLSAGEFVDVLRRSTLAERRPVDDIAKISKMLANADVVVTARDVDGMLVGIARAITDYAYCTYLSDLAVDVSFQGKGIGRELIRITHGHAGIDTRLILLAAPAAVSYYPHIGMQKHESCWMIPPQENESGAES</sequence>